<name>A0A222ZLQ5_9CAUD</name>
<protein>
    <submittedName>
        <fullName evidence="2">Uncharacterized protein</fullName>
    </submittedName>
</protein>
<sequence>MTEPTTQAPAQDAAQEGAQETPSAQAPAQRAAALHTNAQGKGDRAHQRTQYVPVNEVEANRKAARRPAREAAQPAAYEPHIW</sequence>
<gene>
    <name evidence="2" type="primary">97</name>
    <name evidence="2" type="ORF">SEA_SIRPHILIP_97</name>
</gene>
<keyword evidence="3" id="KW-1185">Reference proteome</keyword>
<dbReference type="KEGG" id="vg:60325464"/>
<feature type="region of interest" description="Disordered" evidence="1">
    <location>
        <begin position="1"/>
        <end position="82"/>
    </location>
</feature>
<feature type="compositionally biased region" description="Low complexity" evidence="1">
    <location>
        <begin position="1"/>
        <end position="16"/>
    </location>
</feature>
<evidence type="ECO:0000313" key="3">
    <source>
        <dbReference type="Proteomes" id="UP000224266"/>
    </source>
</evidence>
<proteinExistence type="predicted"/>
<feature type="compositionally biased region" description="Low complexity" evidence="1">
    <location>
        <begin position="24"/>
        <end position="33"/>
    </location>
</feature>
<dbReference type="EMBL" id="MF324911">
    <property type="protein sequence ID" value="ASR85299.1"/>
    <property type="molecule type" value="Genomic_DNA"/>
</dbReference>
<evidence type="ECO:0000313" key="2">
    <source>
        <dbReference type="EMBL" id="ASR85299.1"/>
    </source>
</evidence>
<dbReference type="RefSeq" id="YP_009953981.1">
    <property type="nucleotide sequence ID" value="NC_051627.1"/>
</dbReference>
<accession>A0A222ZLQ5</accession>
<feature type="compositionally biased region" description="Low complexity" evidence="1">
    <location>
        <begin position="70"/>
        <end position="82"/>
    </location>
</feature>
<reference evidence="3" key="1">
    <citation type="submission" date="2017-06" db="EMBL/GenBank/DDBJ databases">
        <authorList>
            <person name="Kim H.J."/>
            <person name="Triplett B.A."/>
        </authorList>
    </citation>
    <scope>NUCLEOTIDE SEQUENCE [LARGE SCALE GENOMIC DNA]</scope>
</reference>
<dbReference type="Proteomes" id="UP000224266">
    <property type="component" value="Segment"/>
</dbReference>
<organism evidence="2 3">
    <name type="scientific">Mycobacterium phage SirPhilip</name>
    <dbReference type="NCBI Taxonomy" id="2015824"/>
    <lineage>
        <taxon>Viruses</taxon>
        <taxon>Duplodnaviria</taxon>
        <taxon>Heunggongvirae</taxon>
        <taxon>Uroviricota</taxon>
        <taxon>Caudoviricetes</taxon>
        <taxon>Weiservirinae</taxon>
        <taxon>Anayavirus</taxon>
        <taxon>Anayavirus sirphilip</taxon>
    </lineage>
</organism>
<evidence type="ECO:0000256" key="1">
    <source>
        <dbReference type="SAM" id="MobiDB-lite"/>
    </source>
</evidence>
<dbReference type="GeneID" id="60325464"/>